<dbReference type="SUPFAM" id="SSF47090">
    <property type="entry name" value="PGBD-like"/>
    <property type="match status" value="1"/>
</dbReference>
<feature type="region of interest" description="Disordered" evidence="2">
    <location>
        <begin position="435"/>
        <end position="456"/>
    </location>
</feature>
<proteinExistence type="predicted"/>
<dbReference type="InterPro" id="IPR011990">
    <property type="entry name" value="TPR-like_helical_dom_sf"/>
</dbReference>
<dbReference type="eggNOG" id="COG0790">
    <property type="taxonomic scope" value="Bacteria"/>
</dbReference>
<feature type="compositionally biased region" description="Low complexity" evidence="2">
    <location>
        <begin position="506"/>
        <end position="523"/>
    </location>
</feature>
<dbReference type="Pfam" id="PF08238">
    <property type="entry name" value="Sel1"/>
    <property type="match status" value="4"/>
</dbReference>
<dbReference type="SUPFAM" id="SSF81901">
    <property type="entry name" value="HCP-like"/>
    <property type="match status" value="1"/>
</dbReference>
<dbReference type="Gene3D" id="1.25.40.10">
    <property type="entry name" value="Tetratricopeptide repeat domain"/>
    <property type="match status" value="1"/>
</dbReference>
<evidence type="ECO:0000313" key="4">
    <source>
        <dbReference type="EMBL" id="ABI64828.1"/>
    </source>
</evidence>
<dbReference type="Proteomes" id="UP000001964">
    <property type="component" value="Chromosome"/>
</dbReference>
<accession>Q0ASA9</accession>
<dbReference type="HOGENOM" id="CLU_300301_0_0_5"/>
<feature type="coiled-coil region" evidence="1">
    <location>
        <begin position="188"/>
        <end position="222"/>
    </location>
</feature>
<dbReference type="InterPro" id="IPR036366">
    <property type="entry name" value="PGBDSf"/>
</dbReference>
<feature type="compositionally biased region" description="Low complexity" evidence="2">
    <location>
        <begin position="709"/>
        <end position="721"/>
    </location>
</feature>
<dbReference type="Pfam" id="PF01471">
    <property type="entry name" value="PG_binding_1"/>
    <property type="match status" value="1"/>
</dbReference>
<protein>
    <submittedName>
        <fullName evidence="4">Peptidoglycan-binding domain 1 protein</fullName>
    </submittedName>
</protein>
<feature type="compositionally biased region" description="Basic and acidic residues" evidence="2">
    <location>
        <begin position="372"/>
        <end position="396"/>
    </location>
</feature>
<dbReference type="KEGG" id="mmr:Mmar10_0535"/>
<evidence type="ECO:0000256" key="2">
    <source>
        <dbReference type="SAM" id="MobiDB-lite"/>
    </source>
</evidence>
<feature type="region of interest" description="Disordered" evidence="2">
    <location>
        <begin position="499"/>
        <end position="555"/>
    </location>
</feature>
<feature type="region of interest" description="Disordered" evidence="2">
    <location>
        <begin position="709"/>
        <end position="805"/>
    </location>
</feature>
<dbReference type="PANTHER" id="PTHR43628:SF1">
    <property type="entry name" value="CHITIN SYNTHASE REGULATORY FACTOR 2-RELATED"/>
    <property type="match status" value="1"/>
</dbReference>
<sequence>MSSMGNPWSVKGIDPRARARAKTAARKEGMTLGEWLNRVILEDNDPSSPQWDDALEAFPGFGGQSDLNEDEDRLLRAMVNRLSERVDSSEQMSARTLGGIDKAITQLAEKITKTGERTNAQLETARDSIARVKKAQDELGDRVRSIETTSGSGASPDTVKAVETTIMKLARRLYEHENDTAARVHEVGDDTKRMAESLESRLARLENRAEDFADINKRREDRTSETLNGLHTSTEMLKARIEGSERITNDAARLLETSFTRLDDRLRQLETRNSSDTVELERRFERLTDDVARTIAETRNQVSQALDKAAAEPRVDRLEDALAKALDRIDTAERRQGDNMSRLGEEITKLAGAIDRRLTESERRSSAALRETQSEQKLDRRLDEVRQEQKDSMKRMGEEVTRLGRALGERIVKSEERASAVVETATDRMAQMMDRLEQSGREDNLDDRLRQSEERTAQRIEEALTGVKDRMSAVKAETEQALSPVQRAMSALADRLEAIESRGKPDSTPAETDTPTEAAARPAPSDPDIDFDTPLSPPPQAETPSGGFEIDGDDPFLAEAAPAAPLASKPAAPVAAVAPILREQAAPRPAPAQAPTPTQARGPVHPPAQADRPQRMGATADADFLAAARERTRAGIPGQFTESAVHRTPQSGLGRTLLYALPVVALVMLSGAGALLIWEAWQGDGERVAAEAAAERSFIAQVEADLSGSGTAGAASAQPAGDPVDAASDTPAETLTAETRTADASPPAQTSRAPANQVADASGMSLPAAAATPQTEPAAAQARAPEAAPRTPAPDTAPPSTGPARMTLESAAAEGNPVARYQLGVRALDAGDAATAAILLRRAAEQGVPAAQYRFGKLLETGEGVEINLEDARRWTERAANAGHRRAMHNLGVMYYYGSGAAQNMETAARWFQEAALLGLRDSQFNLALLYETGDGVPLSLPDAFAWFSIAASDSDPTAGERAATLAEMIEPAALEAARSTAAGFNPRPIDAEANGIYSDLPWERVATTDMATVRRAQGFLSVLGYGPGPIDGEIGGRTRDAIMQFEADQGLPRTGRVDAVLVERLERAAAG</sequence>
<evidence type="ECO:0000313" key="5">
    <source>
        <dbReference type="Proteomes" id="UP000001964"/>
    </source>
</evidence>
<feature type="compositionally biased region" description="Low complexity" evidence="2">
    <location>
        <begin position="767"/>
        <end position="790"/>
    </location>
</feature>
<dbReference type="EMBL" id="CP000449">
    <property type="protein sequence ID" value="ABI64828.1"/>
    <property type="molecule type" value="Genomic_DNA"/>
</dbReference>
<dbReference type="InterPro" id="IPR052945">
    <property type="entry name" value="Mitotic_Regulator"/>
</dbReference>
<dbReference type="InterPro" id="IPR006597">
    <property type="entry name" value="Sel1-like"/>
</dbReference>
<dbReference type="STRING" id="394221.Mmar10_0535"/>
<dbReference type="PANTHER" id="PTHR43628">
    <property type="entry name" value="ACTIVATOR OF C KINASE PROTEIN 1-RELATED"/>
    <property type="match status" value="1"/>
</dbReference>
<evidence type="ECO:0000259" key="3">
    <source>
        <dbReference type="Pfam" id="PF01471"/>
    </source>
</evidence>
<organism evidence="4 5">
    <name type="scientific">Maricaulis maris (strain MCS10)</name>
    <name type="common">Caulobacter maris</name>
    <dbReference type="NCBI Taxonomy" id="394221"/>
    <lineage>
        <taxon>Bacteria</taxon>
        <taxon>Pseudomonadati</taxon>
        <taxon>Pseudomonadota</taxon>
        <taxon>Alphaproteobacteria</taxon>
        <taxon>Maricaulales</taxon>
        <taxon>Maricaulaceae</taxon>
        <taxon>Maricaulis</taxon>
    </lineage>
</organism>
<feature type="region of interest" description="Disordered" evidence="2">
    <location>
        <begin position="358"/>
        <end position="396"/>
    </location>
</feature>
<name>Q0ASA9_MARMM</name>
<feature type="region of interest" description="Disordered" evidence="2">
    <location>
        <begin position="586"/>
        <end position="617"/>
    </location>
</feature>
<dbReference type="SMART" id="SM00671">
    <property type="entry name" value="SEL1"/>
    <property type="match status" value="4"/>
</dbReference>
<gene>
    <name evidence="4" type="ordered locus">Mmar10_0535</name>
</gene>
<dbReference type="eggNOG" id="COG1196">
    <property type="taxonomic scope" value="Bacteria"/>
</dbReference>
<dbReference type="InterPro" id="IPR036365">
    <property type="entry name" value="PGBD-like_sf"/>
</dbReference>
<reference evidence="4 5" key="1">
    <citation type="submission" date="2006-08" db="EMBL/GenBank/DDBJ databases">
        <title>Complete sequence of Maricaulis maris MCS10.</title>
        <authorList>
            <consortium name="US DOE Joint Genome Institute"/>
            <person name="Copeland A."/>
            <person name="Lucas S."/>
            <person name="Lapidus A."/>
            <person name="Barry K."/>
            <person name="Detter J.C."/>
            <person name="Glavina del Rio T."/>
            <person name="Hammon N."/>
            <person name="Israni S."/>
            <person name="Dalin E."/>
            <person name="Tice H."/>
            <person name="Pitluck S."/>
            <person name="Saunders E."/>
            <person name="Brettin T."/>
            <person name="Bruce D."/>
            <person name="Han C."/>
            <person name="Tapia R."/>
            <person name="Gilna P."/>
            <person name="Schmutz J."/>
            <person name="Larimer F."/>
            <person name="Land M."/>
            <person name="Hauser L."/>
            <person name="Kyrpides N."/>
            <person name="Mikhailova N."/>
            <person name="Viollier P."/>
            <person name="Stephens C."/>
            <person name="Richardson P."/>
        </authorList>
    </citation>
    <scope>NUCLEOTIDE SEQUENCE [LARGE SCALE GENOMIC DNA]</scope>
    <source>
        <strain evidence="4 5">MCS10</strain>
    </source>
</reference>
<evidence type="ECO:0000256" key="1">
    <source>
        <dbReference type="SAM" id="Coils"/>
    </source>
</evidence>
<feature type="compositionally biased region" description="Pro residues" evidence="2">
    <location>
        <begin position="791"/>
        <end position="801"/>
    </location>
</feature>
<keyword evidence="1" id="KW-0175">Coiled coil</keyword>
<feature type="domain" description="Peptidoglycan binding-like" evidence="3">
    <location>
        <begin position="1013"/>
        <end position="1066"/>
    </location>
</feature>
<dbReference type="eggNOG" id="COG3409">
    <property type="taxonomic scope" value="Bacteria"/>
</dbReference>
<dbReference type="OrthoDB" id="5295703at2"/>
<dbReference type="InterPro" id="IPR002477">
    <property type="entry name" value="Peptidoglycan-bd-like"/>
</dbReference>
<dbReference type="Gene3D" id="1.10.101.10">
    <property type="entry name" value="PGBD-like superfamily/PGBD"/>
    <property type="match status" value="1"/>
</dbReference>
<dbReference type="AlphaFoldDB" id="Q0ASA9"/>
<keyword evidence="5" id="KW-1185">Reference proteome</keyword>